<comment type="caution">
    <text evidence="5">The sequence shown here is derived from an EMBL/GenBank/DDBJ whole genome shotgun (WGS) entry which is preliminary data.</text>
</comment>
<organism evidence="5 6">
    <name type="scientific">Kutzneria kofuensis</name>
    <dbReference type="NCBI Taxonomy" id="103725"/>
    <lineage>
        <taxon>Bacteria</taxon>
        <taxon>Bacillati</taxon>
        <taxon>Actinomycetota</taxon>
        <taxon>Actinomycetes</taxon>
        <taxon>Pseudonocardiales</taxon>
        <taxon>Pseudonocardiaceae</taxon>
        <taxon>Kutzneria</taxon>
    </lineage>
</organism>
<keyword evidence="2 5" id="KW-0238">DNA-binding</keyword>
<dbReference type="InterPro" id="IPR016032">
    <property type="entry name" value="Sig_transdc_resp-reg_C-effctor"/>
</dbReference>
<protein>
    <submittedName>
        <fullName evidence="5">DNA-binding NarL/FixJ family response regulator</fullName>
    </submittedName>
</protein>
<evidence type="ECO:0000259" key="4">
    <source>
        <dbReference type="PROSITE" id="PS50043"/>
    </source>
</evidence>
<gene>
    <name evidence="5" type="ORF">BJ998_007826</name>
</gene>
<feature type="domain" description="HTH luxR-type" evidence="4">
    <location>
        <begin position="38"/>
        <end position="104"/>
    </location>
</feature>
<dbReference type="InterPro" id="IPR000792">
    <property type="entry name" value="Tscrpt_reg_LuxR_C"/>
</dbReference>
<dbReference type="SMART" id="SM00421">
    <property type="entry name" value="HTH_LUXR"/>
    <property type="match status" value="1"/>
</dbReference>
<keyword evidence="6" id="KW-1185">Reference proteome</keyword>
<dbReference type="SUPFAM" id="SSF46894">
    <property type="entry name" value="C-terminal effector domain of the bipartite response regulators"/>
    <property type="match status" value="1"/>
</dbReference>
<dbReference type="GO" id="GO:0006355">
    <property type="term" value="P:regulation of DNA-templated transcription"/>
    <property type="evidence" value="ECO:0007669"/>
    <property type="project" value="InterPro"/>
</dbReference>
<dbReference type="Proteomes" id="UP000585638">
    <property type="component" value="Unassembled WGS sequence"/>
</dbReference>
<dbReference type="CDD" id="cd06170">
    <property type="entry name" value="LuxR_C_like"/>
    <property type="match status" value="1"/>
</dbReference>
<evidence type="ECO:0000256" key="2">
    <source>
        <dbReference type="ARBA" id="ARBA00023125"/>
    </source>
</evidence>
<dbReference type="GO" id="GO:0003677">
    <property type="term" value="F:DNA binding"/>
    <property type="evidence" value="ECO:0007669"/>
    <property type="project" value="UniProtKB-KW"/>
</dbReference>
<dbReference type="Gene3D" id="1.10.10.10">
    <property type="entry name" value="Winged helix-like DNA-binding domain superfamily/Winged helix DNA-binding domain"/>
    <property type="match status" value="1"/>
</dbReference>
<dbReference type="PANTHER" id="PTHR44688">
    <property type="entry name" value="DNA-BINDING TRANSCRIPTIONAL ACTIVATOR DEVR_DOSR"/>
    <property type="match status" value="1"/>
</dbReference>
<sequence length="105" mass="11212">MLMIGILSDHVFALRDQAVAGLLTRHLRPLLALQAESGIVGPDCLSPRQAAVSDLVARGLTNQDVAQELHITVNTVKKHLMAAMKATGCTSRTQLALHRLHASGV</sequence>
<dbReference type="PANTHER" id="PTHR44688:SF16">
    <property type="entry name" value="DNA-BINDING TRANSCRIPTIONAL ACTIVATOR DEVR_DOSR"/>
    <property type="match status" value="1"/>
</dbReference>
<dbReference type="InterPro" id="IPR036388">
    <property type="entry name" value="WH-like_DNA-bd_sf"/>
</dbReference>
<evidence type="ECO:0000313" key="6">
    <source>
        <dbReference type="Proteomes" id="UP000585638"/>
    </source>
</evidence>
<evidence type="ECO:0000256" key="1">
    <source>
        <dbReference type="ARBA" id="ARBA00023015"/>
    </source>
</evidence>
<dbReference type="Pfam" id="PF00196">
    <property type="entry name" value="GerE"/>
    <property type="match status" value="1"/>
</dbReference>
<reference evidence="5 6" key="1">
    <citation type="submission" date="2020-08" db="EMBL/GenBank/DDBJ databases">
        <title>Sequencing the genomes of 1000 actinobacteria strains.</title>
        <authorList>
            <person name="Klenk H.-P."/>
        </authorList>
    </citation>
    <scope>NUCLEOTIDE SEQUENCE [LARGE SCALE GENOMIC DNA]</scope>
    <source>
        <strain evidence="5 6">DSM 43851</strain>
    </source>
</reference>
<evidence type="ECO:0000313" key="5">
    <source>
        <dbReference type="EMBL" id="MBB5896630.1"/>
    </source>
</evidence>
<accession>A0A7W9NL32</accession>
<proteinExistence type="predicted"/>
<dbReference type="PROSITE" id="PS50043">
    <property type="entry name" value="HTH_LUXR_2"/>
    <property type="match status" value="1"/>
</dbReference>
<dbReference type="PRINTS" id="PR00038">
    <property type="entry name" value="HTHLUXR"/>
</dbReference>
<name>A0A7W9NL32_9PSEU</name>
<dbReference type="AlphaFoldDB" id="A0A7W9NL32"/>
<keyword evidence="1" id="KW-0805">Transcription regulation</keyword>
<keyword evidence="3" id="KW-0804">Transcription</keyword>
<dbReference type="EMBL" id="JACHIR010000001">
    <property type="protein sequence ID" value="MBB5896630.1"/>
    <property type="molecule type" value="Genomic_DNA"/>
</dbReference>
<evidence type="ECO:0000256" key="3">
    <source>
        <dbReference type="ARBA" id="ARBA00023163"/>
    </source>
</evidence>